<feature type="compositionally biased region" description="Pro residues" evidence="4">
    <location>
        <begin position="84"/>
        <end position="99"/>
    </location>
</feature>
<evidence type="ECO:0000256" key="2">
    <source>
        <dbReference type="ARBA" id="ARBA00022490"/>
    </source>
</evidence>
<dbReference type="AlphaFoldDB" id="E4NHN2"/>
<dbReference type="InterPro" id="IPR036869">
    <property type="entry name" value="J_dom_sf"/>
</dbReference>
<dbReference type="PATRIC" id="fig|452652.3.peg.5230"/>
<keyword evidence="2" id="KW-0963">Cytoplasm</keyword>
<feature type="compositionally biased region" description="Basic and acidic residues" evidence="4">
    <location>
        <begin position="65"/>
        <end position="75"/>
    </location>
</feature>
<dbReference type="GO" id="GO:0005737">
    <property type="term" value="C:cytoplasm"/>
    <property type="evidence" value="ECO:0007669"/>
    <property type="project" value="UniProtKB-SubCell"/>
</dbReference>
<dbReference type="EMBL" id="AP010968">
    <property type="protein sequence ID" value="BAJ31012.1"/>
    <property type="molecule type" value="Genomic_DNA"/>
</dbReference>
<feature type="region of interest" description="Disordered" evidence="4">
    <location>
        <begin position="202"/>
        <end position="233"/>
    </location>
</feature>
<comment type="subcellular location">
    <subcellularLocation>
        <location evidence="1">Cytoplasm</location>
    </subcellularLocation>
</comment>
<evidence type="ECO:0000256" key="3">
    <source>
        <dbReference type="ARBA" id="ARBA00023186"/>
    </source>
</evidence>
<proteinExistence type="predicted"/>
<dbReference type="Pfam" id="PF00226">
    <property type="entry name" value="DnaJ"/>
    <property type="match status" value="1"/>
</dbReference>
<evidence type="ECO:0000313" key="8">
    <source>
        <dbReference type="Proteomes" id="UP000007076"/>
    </source>
</evidence>
<gene>
    <name evidence="7" type="ordered locus">KSE_52360</name>
</gene>
<feature type="transmembrane region" description="Helical" evidence="5">
    <location>
        <begin position="239"/>
        <end position="258"/>
    </location>
</feature>
<evidence type="ECO:0000256" key="4">
    <source>
        <dbReference type="SAM" id="MobiDB-lite"/>
    </source>
</evidence>
<protein>
    <recommendedName>
        <fullName evidence="6">J domain-containing protein</fullName>
    </recommendedName>
</protein>
<name>E4NHN2_KITSK</name>
<dbReference type="Proteomes" id="UP000007076">
    <property type="component" value="Chromosome"/>
</dbReference>
<feature type="region of interest" description="Disordered" evidence="4">
    <location>
        <begin position="65"/>
        <end position="101"/>
    </location>
</feature>
<dbReference type="PANTHER" id="PTHR44313">
    <property type="entry name" value="DNAJ HOMOLOG SUBFAMILY C MEMBER 17"/>
    <property type="match status" value="1"/>
</dbReference>
<dbReference type="PRINTS" id="PR00625">
    <property type="entry name" value="JDOMAIN"/>
</dbReference>
<dbReference type="eggNOG" id="COG2214">
    <property type="taxonomic scope" value="Bacteria"/>
</dbReference>
<keyword evidence="5" id="KW-0472">Membrane</keyword>
<feature type="domain" description="J" evidence="6">
    <location>
        <begin position="8"/>
        <end position="75"/>
    </location>
</feature>
<dbReference type="SUPFAM" id="SSF46565">
    <property type="entry name" value="Chaperone J-domain"/>
    <property type="match status" value="1"/>
</dbReference>
<accession>E4NHN2</accession>
<organism evidence="7 8">
    <name type="scientific">Kitasatospora setae (strain ATCC 33774 / DSM 43861 / JCM 3304 / KCC A-0304 / NBRC 14216 / KM-6054)</name>
    <name type="common">Streptomyces setae</name>
    <dbReference type="NCBI Taxonomy" id="452652"/>
    <lineage>
        <taxon>Bacteria</taxon>
        <taxon>Bacillati</taxon>
        <taxon>Actinomycetota</taxon>
        <taxon>Actinomycetes</taxon>
        <taxon>Kitasatosporales</taxon>
        <taxon>Streptomycetaceae</taxon>
        <taxon>Kitasatospora</taxon>
    </lineage>
</organism>
<feature type="compositionally biased region" description="Pro residues" evidence="4">
    <location>
        <begin position="202"/>
        <end position="222"/>
    </location>
</feature>
<evidence type="ECO:0000256" key="5">
    <source>
        <dbReference type="SAM" id="Phobius"/>
    </source>
</evidence>
<dbReference type="HOGENOM" id="CLU_695944_0_0_11"/>
<evidence type="ECO:0000259" key="6">
    <source>
        <dbReference type="PROSITE" id="PS50076"/>
    </source>
</evidence>
<reference evidence="7 8" key="1">
    <citation type="journal article" date="2010" name="DNA Res.">
        <title>Genome sequence of Kitasatospora setae NBRC 14216T: an evolutionary snapshot of the family Streptomycetaceae.</title>
        <authorList>
            <person name="Ichikawa N."/>
            <person name="Oguchi A."/>
            <person name="Ikeda H."/>
            <person name="Ishikawa J."/>
            <person name="Kitani S."/>
            <person name="Watanabe Y."/>
            <person name="Nakamura S."/>
            <person name="Katano Y."/>
            <person name="Kishi E."/>
            <person name="Sasagawa M."/>
            <person name="Ankai A."/>
            <person name="Fukui S."/>
            <person name="Hashimoto Y."/>
            <person name="Kamata S."/>
            <person name="Otoguro M."/>
            <person name="Tanikawa S."/>
            <person name="Nihira T."/>
            <person name="Horinouchi S."/>
            <person name="Ohnishi Y."/>
            <person name="Hayakawa M."/>
            <person name="Kuzuyama T."/>
            <person name="Arisawa A."/>
            <person name="Nomoto F."/>
            <person name="Miura H."/>
            <person name="Takahashi Y."/>
            <person name="Fujita N."/>
        </authorList>
    </citation>
    <scope>NUCLEOTIDE SEQUENCE [LARGE SCALE GENOMIC DNA]</scope>
    <source>
        <strain evidence="8">ATCC 33774 / DSM 43861 / JCM 3304 / KCC A-0304 / NBRC 14216 / KM-6054</strain>
    </source>
</reference>
<dbReference type="PROSITE" id="PS50076">
    <property type="entry name" value="DNAJ_2"/>
    <property type="match status" value="1"/>
</dbReference>
<evidence type="ECO:0000256" key="1">
    <source>
        <dbReference type="ARBA" id="ARBA00004496"/>
    </source>
</evidence>
<keyword evidence="5" id="KW-0812">Transmembrane</keyword>
<keyword evidence="3" id="KW-0143">Chaperone</keyword>
<dbReference type="PANTHER" id="PTHR44313:SF1">
    <property type="entry name" value="DNAJ HOMOLOG SUBFAMILY C MEMBER 17"/>
    <property type="match status" value="1"/>
</dbReference>
<keyword evidence="8" id="KW-1185">Reference proteome</keyword>
<sequence>MWRPPADDLYARLGVQPDADVAAIRQAWKTKIRQLHPDGRPDHEQQDAHHQAVLLNEARDVLTDPSKRLEYDLGRRTASRAQPRPEPPAAPEPPTPPPEVVVKPETIRISVVLGGQTPRSQLVRLSYSDGSTVGRVELVTVAGTFWQAELVEVENDHATLRVEWQPEGGALSTGLWMDRLEVTVNGIVVQVPMLVLVEQPARPPRPAAPSPPPRAAAAPPQPEVRRPDNPRSSRRPRRAVFAVVLLVLLVIGALYLLGKKYQNGPAAPPATPSPYCSVTSKDGVMSFYQADPSTGRAAGDMLWASMKARASDEWISWWTPGFPYWERANQAGGFKEDGRTYAQHQDVQVSVVWAQGFESLDFAFKYNPGLDQAAEEQARQRFLGEWIGYLDSPTCP</sequence>
<dbReference type="InterPro" id="IPR052094">
    <property type="entry name" value="Pre-mRNA-splicing_ERAD"/>
</dbReference>
<dbReference type="GO" id="GO:0000390">
    <property type="term" value="P:spliceosomal complex disassembly"/>
    <property type="evidence" value="ECO:0007669"/>
    <property type="project" value="TreeGrafter"/>
</dbReference>
<keyword evidence="5" id="KW-1133">Transmembrane helix</keyword>
<dbReference type="Gene3D" id="1.10.287.110">
    <property type="entry name" value="DnaJ domain"/>
    <property type="match status" value="1"/>
</dbReference>
<dbReference type="KEGG" id="ksk:KSE_52360"/>
<dbReference type="RefSeq" id="WP_014138309.1">
    <property type="nucleotide sequence ID" value="NC_016109.1"/>
</dbReference>
<dbReference type="CDD" id="cd06257">
    <property type="entry name" value="DnaJ"/>
    <property type="match status" value="1"/>
</dbReference>
<dbReference type="InterPro" id="IPR001623">
    <property type="entry name" value="DnaJ_domain"/>
</dbReference>
<evidence type="ECO:0000313" key="7">
    <source>
        <dbReference type="EMBL" id="BAJ31012.1"/>
    </source>
</evidence>
<dbReference type="SMART" id="SM00271">
    <property type="entry name" value="DnaJ"/>
    <property type="match status" value="1"/>
</dbReference>